<protein>
    <recommendedName>
        <fullName evidence="1">SipL SPOCS domain-containing protein</fullName>
    </recommendedName>
</protein>
<dbReference type="OrthoDB" id="1935317at2"/>
<dbReference type="AlphaFoldDB" id="A0A3R5UHQ5"/>
<evidence type="ECO:0000313" key="2">
    <source>
        <dbReference type="EMBL" id="QAA33996.1"/>
    </source>
</evidence>
<proteinExistence type="predicted"/>
<feature type="domain" description="SipL SPOCS" evidence="1">
    <location>
        <begin position="77"/>
        <end position="159"/>
    </location>
</feature>
<dbReference type="InterPro" id="IPR024300">
    <property type="entry name" value="SipL_SPOCS_dom"/>
</dbReference>
<keyword evidence="3" id="KW-1185">Reference proteome</keyword>
<sequence>MIGRNFYGCRHEYPVPGCPGQAIVPVRQTAQQRPGYSGRRQNCSKMLQVPVILAYGETQELVRDDSIISPPSPPAFRVINVDTEVVITNLDLIPRIIHNTGKCDGLWWAKVIVEGYIDRNVNYKTIEDTTADSVNGPVYHFTNRIPFSTFVELKAYEPLCETDNVEILEAYVEGERAALTDPNPVAVGAPDWAVTYNRISGSEIVRINLKVTRMEHVPVTAATR</sequence>
<gene>
    <name evidence="2" type="ORF">C1I91_21535</name>
</gene>
<dbReference type="RefSeq" id="WP_128214717.1">
    <property type="nucleotide sequence ID" value="NZ_CP025746.1"/>
</dbReference>
<dbReference type="EMBL" id="CP025746">
    <property type="protein sequence ID" value="QAA33996.1"/>
    <property type="molecule type" value="Genomic_DNA"/>
</dbReference>
<name>A0A3R5UHQ5_9CLOT</name>
<reference evidence="2 3" key="1">
    <citation type="submission" date="2018-01" db="EMBL/GenBank/DDBJ databases">
        <title>Genome Sequencing and Assembly of Anaerobacter polyendosporus strain CT4.</title>
        <authorList>
            <person name="Tachaapaikoon C."/>
            <person name="Sutheeworapong S."/>
            <person name="Jenjaroenpun P."/>
            <person name="Wongsurawat T."/>
            <person name="Nookeaw I."/>
            <person name="Cheawchanlertfa P."/>
            <person name="Kosugi A."/>
            <person name="Cheevadhanarak S."/>
            <person name="Ratanakhanokchai K."/>
        </authorList>
    </citation>
    <scope>NUCLEOTIDE SEQUENCE [LARGE SCALE GENOMIC DNA]</scope>
    <source>
        <strain evidence="2 3">CT4</strain>
    </source>
</reference>
<dbReference type="KEGG" id="cmah:C1I91_21535"/>
<dbReference type="Proteomes" id="UP000286268">
    <property type="component" value="Chromosome"/>
</dbReference>
<evidence type="ECO:0000313" key="3">
    <source>
        <dbReference type="Proteomes" id="UP000286268"/>
    </source>
</evidence>
<accession>A0A3R5UHQ5</accession>
<evidence type="ECO:0000259" key="1">
    <source>
        <dbReference type="Pfam" id="PF12673"/>
    </source>
</evidence>
<organism evidence="2 3">
    <name type="scientific">Clostridium manihotivorum</name>
    <dbReference type="NCBI Taxonomy" id="2320868"/>
    <lineage>
        <taxon>Bacteria</taxon>
        <taxon>Bacillati</taxon>
        <taxon>Bacillota</taxon>
        <taxon>Clostridia</taxon>
        <taxon>Eubacteriales</taxon>
        <taxon>Clostridiaceae</taxon>
        <taxon>Clostridium</taxon>
    </lineage>
</organism>
<dbReference type="Pfam" id="PF12673">
    <property type="entry name" value="SipL"/>
    <property type="match status" value="1"/>
</dbReference>